<evidence type="ECO:0000256" key="1">
    <source>
        <dbReference type="SAM" id="Phobius"/>
    </source>
</evidence>
<reference evidence="2 3" key="1">
    <citation type="journal article" date="2016" name="Int. J. Syst. Evol. Microbiol.">
        <title>Oceanobacillus halophilus sp. nov., a novel moderately halophilic bacterium from a hypersaline lake.</title>
        <authorList>
            <person name="Amoozegar M.A."/>
            <person name="Bagheri M."/>
            <person name="Makhdoumi A."/>
            <person name="Nikou M.M."/>
            <person name="Fazeli S.A.S."/>
            <person name="Schumann P."/>
            <person name="Sproer C."/>
            <person name="Sanchez-Porro C."/>
            <person name="Ventosa A."/>
        </authorList>
    </citation>
    <scope>NUCLEOTIDE SEQUENCE [LARGE SCALE GENOMIC DNA]</scope>
    <source>
        <strain evidence="2 3">DSM 23996</strain>
    </source>
</reference>
<dbReference type="EMBL" id="RBZP01000024">
    <property type="protein sequence ID" value="RKQ29356.1"/>
    <property type="molecule type" value="Genomic_DNA"/>
</dbReference>
<proteinExistence type="predicted"/>
<keyword evidence="1" id="KW-1133">Transmembrane helix</keyword>
<evidence type="ECO:0000313" key="2">
    <source>
        <dbReference type="EMBL" id="RKQ29356.1"/>
    </source>
</evidence>
<evidence type="ECO:0000313" key="3">
    <source>
        <dbReference type="Proteomes" id="UP000269301"/>
    </source>
</evidence>
<protein>
    <submittedName>
        <fullName evidence="2">Transposase</fullName>
    </submittedName>
</protein>
<feature type="transmembrane region" description="Helical" evidence="1">
    <location>
        <begin position="28"/>
        <end position="50"/>
    </location>
</feature>
<organism evidence="2 3">
    <name type="scientific">Oceanobacillus halophilus</name>
    <dbReference type="NCBI Taxonomy" id="930130"/>
    <lineage>
        <taxon>Bacteria</taxon>
        <taxon>Bacillati</taxon>
        <taxon>Bacillota</taxon>
        <taxon>Bacilli</taxon>
        <taxon>Bacillales</taxon>
        <taxon>Bacillaceae</taxon>
        <taxon>Oceanobacillus</taxon>
    </lineage>
</organism>
<keyword evidence="3" id="KW-1185">Reference proteome</keyword>
<comment type="caution">
    <text evidence="2">The sequence shown here is derived from an EMBL/GenBank/DDBJ whole genome shotgun (WGS) entry which is preliminary data.</text>
</comment>
<gene>
    <name evidence="2" type="ORF">D8M06_17795</name>
</gene>
<dbReference type="AlphaFoldDB" id="A0A494ZTB9"/>
<keyword evidence="1" id="KW-0472">Membrane</keyword>
<name>A0A494ZTB9_9BACI</name>
<sequence>MKILLIISSLVLPLLMVAFQRKWRIIHLFFTLLALVSTLIFGNIAALEIYEIIRNKTVFMTTIHGLFLNPLFLATGSYLGIYLIYVLLLNVWLNRMEFGKK</sequence>
<feature type="transmembrane region" description="Helical" evidence="1">
    <location>
        <begin position="71"/>
        <end position="93"/>
    </location>
</feature>
<accession>A0A494ZTB9</accession>
<keyword evidence="1" id="KW-0812">Transmembrane</keyword>
<dbReference type="OrthoDB" id="2382012at2"/>
<dbReference type="Proteomes" id="UP000269301">
    <property type="component" value="Unassembled WGS sequence"/>
</dbReference>